<protein>
    <submittedName>
        <fullName evidence="1">Uncharacterized protein</fullName>
    </submittedName>
</protein>
<dbReference type="Proteomes" id="UP001173802">
    <property type="component" value="Unassembled WGS sequence"/>
</dbReference>
<evidence type="ECO:0000313" key="1">
    <source>
        <dbReference type="EMBL" id="MDL0082873.1"/>
    </source>
</evidence>
<proteinExistence type="predicted"/>
<sequence length="193" mass="22167">MKSSITLDIFDENGASLGKKRFYTTLDKHKSLNQWWVNFKDSANEMLGLISNYPSDFQNQQKVCLLLKPLARYCLNITQNNLIPFSVYFSVRHCIKATWINDRDQFLAPNNKWEKDTEFQNDCLIFMLFHGQNRITSKEGINHSLSLLAKKSLVQPKSLNLTLCKTFCKAKSSKSSHCEAVATPQRSNPKIQA</sequence>
<gene>
    <name evidence="1" type="ORF">NYG90_09375</name>
</gene>
<dbReference type="EMBL" id="JANURN010000010">
    <property type="protein sequence ID" value="MDL0082873.1"/>
    <property type="molecule type" value="Genomic_DNA"/>
</dbReference>
<reference evidence="1 2" key="1">
    <citation type="journal article" date="2023" name="Microorganisms">
        <title>Isolation and Genomic Characteristics of Cat-Borne Campylobacter felis sp. nov. and Sheep-Borne Campylobacter ovis sp. nov.</title>
        <authorList>
            <person name="Wang H."/>
            <person name="Li Y."/>
            <person name="Gu Y."/>
            <person name="Zhou G."/>
            <person name="Chen X."/>
            <person name="Zhang X."/>
            <person name="Shao Z."/>
            <person name="Zhang J."/>
            <person name="Zhang M."/>
        </authorList>
    </citation>
    <scope>NUCLEOTIDE SEQUENCE [LARGE SCALE GENOMIC DNA]</scope>
    <source>
        <strain evidence="1 2">XJK30-2</strain>
    </source>
</reference>
<name>A0ACC6FUJ4_9HELI</name>
<evidence type="ECO:0000313" key="2">
    <source>
        <dbReference type="Proteomes" id="UP001173802"/>
    </source>
</evidence>
<accession>A0ACC6FUJ4</accession>
<organism evidence="1 2">
    <name type="scientific">Helicobacter zhangjianzhongii</name>
    <dbReference type="NCBI Taxonomy" id="2974574"/>
    <lineage>
        <taxon>Bacteria</taxon>
        <taxon>Pseudomonadati</taxon>
        <taxon>Campylobacterota</taxon>
        <taxon>Epsilonproteobacteria</taxon>
        <taxon>Campylobacterales</taxon>
        <taxon>Helicobacteraceae</taxon>
        <taxon>Helicobacter</taxon>
    </lineage>
</organism>
<comment type="caution">
    <text evidence="1">The sequence shown here is derived from an EMBL/GenBank/DDBJ whole genome shotgun (WGS) entry which is preliminary data.</text>
</comment>
<keyword evidence="2" id="KW-1185">Reference proteome</keyword>